<dbReference type="EMBL" id="JAHUTI010062583">
    <property type="protein sequence ID" value="MED6252804.1"/>
    <property type="molecule type" value="Genomic_DNA"/>
</dbReference>
<keyword evidence="4" id="KW-1185">Reference proteome</keyword>
<gene>
    <name evidence="3" type="primary">BRINP3_5</name>
    <name evidence="3" type="ORF">ATANTOWER_017295</name>
</gene>
<evidence type="ECO:0000313" key="3">
    <source>
        <dbReference type="EMBL" id="MED6252804.1"/>
    </source>
</evidence>
<dbReference type="Proteomes" id="UP001345963">
    <property type="component" value="Unassembled WGS sequence"/>
</dbReference>
<organism evidence="3 4">
    <name type="scientific">Ataeniobius toweri</name>
    <dbReference type="NCBI Taxonomy" id="208326"/>
    <lineage>
        <taxon>Eukaryota</taxon>
        <taxon>Metazoa</taxon>
        <taxon>Chordata</taxon>
        <taxon>Craniata</taxon>
        <taxon>Vertebrata</taxon>
        <taxon>Euteleostomi</taxon>
        <taxon>Actinopterygii</taxon>
        <taxon>Neopterygii</taxon>
        <taxon>Teleostei</taxon>
        <taxon>Neoteleostei</taxon>
        <taxon>Acanthomorphata</taxon>
        <taxon>Ovalentaria</taxon>
        <taxon>Atherinomorphae</taxon>
        <taxon>Cyprinodontiformes</taxon>
        <taxon>Goodeidae</taxon>
        <taxon>Ataeniobius</taxon>
    </lineage>
</organism>
<name>A0ABU7BTT0_9TELE</name>
<reference evidence="3 4" key="1">
    <citation type="submission" date="2021-07" db="EMBL/GenBank/DDBJ databases">
        <authorList>
            <person name="Palmer J.M."/>
        </authorList>
    </citation>
    <scope>NUCLEOTIDE SEQUENCE [LARGE SCALE GENOMIC DNA]</scope>
    <source>
        <strain evidence="3 4">AT_MEX2019</strain>
        <tissue evidence="3">Muscle</tissue>
    </source>
</reference>
<sequence>EFGRWKVNSLAVEKRDSFGDSGGLALPLDPDLMHTIRQLGRRPTLQMITESLIKKYGTHLLLSATLGAYVALILPCAACQAANHIMRFFSQKNVVWLTKTSKCLV</sequence>
<dbReference type="Pfam" id="PF01823">
    <property type="entry name" value="MACPF"/>
    <property type="match status" value="1"/>
</dbReference>
<keyword evidence="1" id="KW-1133">Transmembrane helix</keyword>
<dbReference type="InterPro" id="IPR020864">
    <property type="entry name" value="MACPF"/>
</dbReference>
<feature type="non-terminal residue" evidence="3">
    <location>
        <position position="1"/>
    </location>
</feature>
<comment type="caution">
    <text evidence="3">The sequence shown here is derived from an EMBL/GenBank/DDBJ whole genome shotgun (WGS) entry which is preliminary data.</text>
</comment>
<keyword evidence="1" id="KW-0812">Transmembrane</keyword>
<proteinExistence type="predicted"/>
<dbReference type="InterPro" id="IPR033237">
    <property type="entry name" value="BRINP"/>
</dbReference>
<protein>
    <submittedName>
        <fullName evidence="3">BMP/retinoic acid-inducible neural-specific protein 3</fullName>
    </submittedName>
</protein>
<dbReference type="PANTHER" id="PTHR15564">
    <property type="entry name" value="MACPF DOMAIN-CONTAINING PROTEIN"/>
    <property type="match status" value="1"/>
</dbReference>
<dbReference type="PANTHER" id="PTHR15564:SF10">
    <property type="entry name" value="BMP_RETINOIC ACID-INDUCIBLE NEURAL-SPECIFIC PROTEIN 3 ISOFORM X1"/>
    <property type="match status" value="1"/>
</dbReference>
<evidence type="ECO:0000256" key="1">
    <source>
        <dbReference type="SAM" id="Phobius"/>
    </source>
</evidence>
<keyword evidence="1" id="KW-0472">Membrane</keyword>
<feature type="domain" description="MACPF" evidence="2">
    <location>
        <begin position="26"/>
        <end position="83"/>
    </location>
</feature>
<feature type="transmembrane region" description="Helical" evidence="1">
    <location>
        <begin position="60"/>
        <end position="82"/>
    </location>
</feature>
<evidence type="ECO:0000313" key="4">
    <source>
        <dbReference type="Proteomes" id="UP001345963"/>
    </source>
</evidence>
<evidence type="ECO:0000259" key="2">
    <source>
        <dbReference type="Pfam" id="PF01823"/>
    </source>
</evidence>
<accession>A0ABU7BTT0</accession>